<dbReference type="SUPFAM" id="SSF52540">
    <property type="entry name" value="P-loop containing nucleoside triphosphate hydrolases"/>
    <property type="match status" value="1"/>
</dbReference>
<evidence type="ECO:0000313" key="3">
    <source>
        <dbReference type="Proteomes" id="UP000236333"/>
    </source>
</evidence>
<gene>
    <name evidence="2" type="ORF">TSOC_008131</name>
</gene>
<keyword evidence="2" id="KW-0067">ATP-binding</keyword>
<dbReference type="InterPro" id="IPR041677">
    <property type="entry name" value="DNA2/NAM7_AAA_11"/>
</dbReference>
<dbReference type="GO" id="GO:0004386">
    <property type="term" value="F:helicase activity"/>
    <property type="evidence" value="ECO:0007669"/>
    <property type="project" value="UniProtKB-KW"/>
</dbReference>
<keyword evidence="3" id="KW-1185">Reference proteome</keyword>
<feature type="domain" description="DNA2/NAM7 helicase helicase" evidence="1">
    <location>
        <begin position="15"/>
        <end position="46"/>
    </location>
</feature>
<evidence type="ECO:0000259" key="1">
    <source>
        <dbReference type="Pfam" id="PF13086"/>
    </source>
</evidence>
<protein>
    <submittedName>
        <fullName evidence="2">Putative helicase MAGATAMA 3</fullName>
    </submittedName>
</protein>
<reference evidence="2 3" key="1">
    <citation type="journal article" date="2017" name="Mol. Biol. Evol.">
        <title>The 4-celled Tetrabaena socialis nuclear genome reveals the essential components for genetic control of cell number at the origin of multicellularity in the volvocine lineage.</title>
        <authorList>
            <person name="Featherston J."/>
            <person name="Arakaki Y."/>
            <person name="Hanschen E.R."/>
            <person name="Ferris P.J."/>
            <person name="Michod R.E."/>
            <person name="Olson B.J.S.C."/>
            <person name="Nozaki H."/>
            <person name="Durand P.M."/>
        </authorList>
    </citation>
    <scope>NUCLEOTIDE SEQUENCE [LARGE SCALE GENOMIC DNA]</scope>
    <source>
        <strain evidence="2 3">NIES-571</strain>
    </source>
</reference>
<dbReference type="InterPro" id="IPR027417">
    <property type="entry name" value="P-loop_NTPase"/>
</dbReference>
<keyword evidence="2" id="KW-0347">Helicase</keyword>
<dbReference type="Pfam" id="PF13086">
    <property type="entry name" value="AAA_11"/>
    <property type="match status" value="1"/>
</dbReference>
<comment type="caution">
    <text evidence="2">The sequence shown here is derived from an EMBL/GenBank/DDBJ whole genome shotgun (WGS) entry which is preliminary data.</text>
</comment>
<accession>A0A2J7ZZF1</accession>
<name>A0A2J7ZZF1_9CHLO</name>
<proteinExistence type="predicted"/>
<dbReference type="PANTHER" id="PTHR10887:SF518">
    <property type="entry name" value="RNA HELICASE NONSENSE MRNA REDUCING FACTOR"/>
    <property type="match status" value="1"/>
</dbReference>
<organism evidence="2 3">
    <name type="scientific">Tetrabaena socialis</name>
    <dbReference type="NCBI Taxonomy" id="47790"/>
    <lineage>
        <taxon>Eukaryota</taxon>
        <taxon>Viridiplantae</taxon>
        <taxon>Chlorophyta</taxon>
        <taxon>core chlorophytes</taxon>
        <taxon>Chlorophyceae</taxon>
        <taxon>CS clade</taxon>
        <taxon>Chlamydomonadales</taxon>
        <taxon>Tetrabaenaceae</taxon>
        <taxon>Tetrabaena</taxon>
    </lineage>
</organism>
<dbReference type="EMBL" id="PGGS01000291">
    <property type="protein sequence ID" value="PNH05626.1"/>
    <property type="molecule type" value="Genomic_DNA"/>
</dbReference>
<keyword evidence="2" id="KW-0378">Hydrolase</keyword>
<dbReference type="Proteomes" id="UP000236333">
    <property type="component" value="Unassembled WGS sequence"/>
</dbReference>
<sequence length="191" mass="21114">MSDGAVQWRFPEPVAAEIAALQPLLYGCRRLVMVGDPQQLPATLFSATAKDTLLERSLFERLAQAGTAVKMLSVQYRMHPPGAGPGAGRWRRRQRGRRRTQVRGARTAFAEVDDLPHQAAPKTLRPASAYMTAPRPPATSLPLFNRPGAGCCARSCECWLKRFSDVELYSSSGVAVLKAEWLFWSCIEMPV</sequence>
<keyword evidence="2" id="KW-0547">Nucleotide-binding</keyword>
<dbReference type="OrthoDB" id="6513042at2759"/>
<dbReference type="PANTHER" id="PTHR10887">
    <property type="entry name" value="DNA2/NAM7 HELICASE FAMILY"/>
    <property type="match status" value="1"/>
</dbReference>
<dbReference type="AlphaFoldDB" id="A0A2J7ZZF1"/>
<evidence type="ECO:0000313" key="2">
    <source>
        <dbReference type="EMBL" id="PNH05626.1"/>
    </source>
</evidence>
<dbReference type="Gene3D" id="3.40.50.300">
    <property type="entry name" value="P-loop containing nucleotide triphosphate hydrolases"/>
    <property type="match status" value="1"/>
</dbReference>
<dbReference type="InterPro" id="IPR045055">
    <property type="entry name" value="DNA2/NAM7-like"/>
</dbReference>